<feature type="chain" id="PRO_5035277116" description="FecR protein domain-containing protein" evidence="1">
    <location>
        <begin position="21"/>
        <end position="151"/>
    </location>
</feature>
<keyword evidence="1" id="KW-0732">Signal</keyword>
<accession>A0A8J4DLL0</accession>
<evidence type="ECO:0000313" key="3">
    <source>
        <dbReference type="Proteomes" id="UP000652013"/>
    </source>
</evidence>
<keyword evidence="3" id="KW-1185">Reference proteome</keyword>
<gene>
    <name evidence="2" type="ORF">Sya03_47060</name>
</gene>
<name>A0A8J4DLL0_9ACTN</name>
<feature type="signal peptide" evidence="1">
    <location>
        <begin position="1"/>
        <end position="20"/>
    </location>
</feature>
<evidence type="ECO:0000313" key="2">
    <source>
        <dbReference type="EMBL" id="GIJ05354.1"/>
    </source>
</evidence>
<organism evidence="2 3">
    <name type="scientific">Spirilliplanes yamanashiensis</name>
    <dbReference type="NCBI Taxonomy" id="42233"/>
    <lineage>
        <taxon>Bacteria</taxon>
        <taxon>Bacillati</taxon>
        <taxon>Actinomycetota</taxon>
        <taxon>Actinomycetes</taxon>
        <taxon>Micromonosporales</taxon>
        <taxon>Micromonosporaceae</taxon>
        <taxon>Spirilliplanes</taxon>
    </lineage>
</organism>
<proteinExistence type="predicted"/>
<evidence type="ECO:0000256" key="1">
    <source>
        <dbReference type="SAM" id="SignalP"/>
    </source>
</evidence>
<dbReference type="RefSeq" id="WP_203940551.1">
    <property type="nucleotide sequence ID" value="NZ_BAAAGJ010000011.1"/>
</dbReference>
<sequence>MTRTLLIPAAALALALPACAAPAPAPTAAEPVDLVAETQVLDELGADRAGKPGKARRLLRKNTLHGELTVQTKNGPRTVVAQRGEVTAVDAAGLTVKSADGFTLTWTFGGKLRVRQDGKAAERTAITTGAQVGVAGAEDGAATVARLVRVG</sequence>
<evidence type="ECO:0008006" key="4">
    <source>
        <dbReference type="Google" id="ProtNLM"/>
    </source>
</evidence>
<dbReference type="EMBL" id="BOOY01000032">
    <property type="protein sequence ID" value="GIJ05354.1"/>
    <property type="molecule type" value="Genomic_DNA"/>
</dbReference>
<dbReference type="AlphaFoldDB" id="A0A8J4DLL0"/>
<comment type="caution">
    <text evidence="2">The sequence shown here is derived from an EMBL/GenBank/DDBJ whole genome shotgun (WGS) entry which is preliminary data.</text>
</comment>
<dbReference type="Proteomes" id="UP000652013">
    <property type="component" value="Unassembled WGS sequence"/>
</dbReference>
<protein>
    <recommendedName>
        <fullName evidence="4">FecR protein domain-containing protein</fullName>
    </recommendedName>
</protein>
<reference evidence="2" key="1">
    <citation type="submission" date="2021-01" db="EMBL/GenBank/DDBJ databases">
        <title>Whole genome shotgun sequence of Spirilliplanes yamanashiensis NBRC 15828.</title>
        <authorList>
            <person name="Komaki H."/>
            <person name="Tamura T."/>
        </authorList>
    </citation>
    <scope>NUCLEOTIDE SEQUENCE</scope>
    <source>
        <strain evidence="2">NBRC 15828</strain>
    </source>
</reference>